<dbReference type="PANTHER" id="PTHR11943">
    <property type="entry name" value="GALACTOSE-1-PHOSPHATE URIDYLYLTRANSFERASE"/>
    <property type="match status" value="1"/>
</dbReference>
<keyword evidence="4" id="KW-0119">Carbohydrate metabolism</keyword>
<comment type="caution">
    <text evidence="6">The sequence shown here is derived from an EMBL/GenBank/DDBJ whole genome shotgun (WGS) entry which is preliminary data.</text>
</comment>
<proteinExistence type="predicted"/>
<dbReference type="SUPFAM" id="SSF54197">
    <property type="entry name" value="HIT-like"/>
    <property type="match status" value="1"/>
</dbReference>
<evidence type="ECO:0000256" key="4">
    <source>
        <dbReference type="ARBA" id="ARBA00023277"/>
    </source>
</evidence>
<dbReference type="PANTHER" id="PTHR11943:SF1">
    <property type="entry name" value="GALACTOSE-1-PHOSPHATE URIDYLYLTRANSFERASE"/>
    <property type="match status" value="1"/>
</dbReference>
<feature type="domain" description="Galactose-1-phosphate uridyl transferase N-terminal" evidence="5">
    <location>
        <begin position="9"/>
        <end position="81"/>
    </location>
</feature>
<dbReference type="Proteomes" id="UP001590951">
    <property type="component" value="Unassembled WGS sequence"/>
</dbReference>
<dbReference type="InterPro" id="IPR005849">
    <property type="entry name" value="GalP_Utransf_N"/>
</dbReference>
<reference evidence="6 7" key="1">
    <citation type="submission" date="2024-09" db="EMBL/GenBank/DDBJ databases">
        <title>Rethinking Asexuality: The Enigmatic Case of Functional Sexual Genes in Lepraria (Stereocaulaceae).</title>
        <authorList>
            <person name="Doellman M."/>
            <person name="Sun Y."/>
            <person name="Barcenas-Pena A."/>
            <person name="Lumbsch H.T."/>
            <person name="Grewe F."/>
        </authorList>
    </citation>
    <scope>NUCLEOTIDE SEQUENCE [LARGE SCALE GENOMIC DNA]</scope>
    <source>
        <strain evidence="6 7">Grewe 0041</strain>
    </source>
</reference>
<evidence type="ECO:0000313" key="6">
    <source>
        <dbReference type="EMBL" id="KAL2049913.1"/>
    </source>
</evidence>
<dbReference type="Gene3D" id="3.30.428.10">
    <property type="entry name" value="HIT-like"/>
    <property type="match status" value="1"/>
</dbReference>
<evidence type="ECO:0000256" key="3">
    <source>
        <dbReference type="ARBA" id="ARBA00022695"/>
    </source>
</evidence>
<keyword evidence="3" id="KW-0548">Nucleotidyltransferase</keyword>
<dbReference type="InterPro" id="IPR001937">
    <property type="entry name" value="GalP_UDPtransf1"/>
</dbReference>
<protein>
    <recommendedName>
        <fullName evidence="1">Galactose-1-phosphate uridylyltransferase</fullName>
    </recommendedName>
</protein>
<keyword evidence="7" id="KW-1185">Reference proteome</keyword>
<evidence type="ECO:0000256" key="1">
    <source>
        <dbReference type="ARBA" id="ARBA00016340"/>
    </source>
</evidence>
<evidence type="ECO:0000256" key="2">
    <source>
        <dbReference type="ARBA" id="ARBA00022679"/>
    </source>
</evidence>
<evidence type="ECO:0000313" key="7">
    <source>
        <dbReference type="Proteomes" id="UP001590951"/>
    </source>
</evidence>
<accession>A0ABR4B2D2</accession>
<gene>
    <name evidence="6" type="ORF">ABVK25_009780</name>
</gene>
<dbReference type="InterPro" id="IPR036265">
    <property type="entry name" value="HIT-like_sf"/>
</dbReference>
<organism evidence="6 7">
    <name type="scientific">Lepraria finkii</name>
    <dbReference type="NCBI Taxonomy" id="1340010"/>
    <lineage>
        <taxon>Eukaryota</taxon>
        <taxon>Fungi</taxon>
        <taxon>Dikarya</taxon>
        <taxon>Ascomycota</taxon>
        <taxon>Pezizomycotina</taxon>
        <taxon>Lecanoromycetes</taxon>
        <taxon>OSLEUM clade</taxon>
        <taxon>Lecanoromycetidae</taxon>
        <taxon>Lecanorales</taxon>
        <taxon>Lecanorineae</taxon>
        <taxon>Stereocaulaceae</taxon>
        <taxon>Lepraria</taxon>
    </lineage>
</organism>
<dbReference type="EMBL" id="JBHFEH010000055">
    <property type="protein sequence ID" value="KAL2049913.1"/>
    <property type="molecule type" value="Genomic_DNA"/>
</dbReference>
<evidence type="ECO:0000259" key="5">
    <source>
        <dbReference type="Pfam" id="PF01087"/>
    </source>
</evidence>
<dbReference type="Pfam" id="PF01087">
    <property type="entry name" value="GalP_UDP_transf"/>
    <property type="match status" value="1"/>
</dbReference>
<keyword evidence="2" id="KW-0808">Transferase</keyword>
<sequence>MAPREETHLNRGYRGQQEAAIQTTLPKYDESCYLCPGNKRAQGDTNPNYKSTFVFVNDYSAVKEDQVEYKQTEDNSSMLVTMAQGSNSL</sequence>
<name>A0ABR4B2D2_9LECA</name>